<dbReference type="GO" id="GO:0007154">
    <property type="term" value="P:cell communication"/>
    <property type="evidence" value="ECO:0007669"/>
    <property type="project" value="InterPro"/>
</dbReference>
<dbReference type="InterPro" id="IPR003644">
    <property type="entry name" value="Calx_beta"/>
</dbReference>
<dbReference type="RefSeq" id="WP_110264386.1">
    <property type="nucleotide sequence ID" value="NZ_CAKZQT010000021.1"/>
</dbReference>
<protein>
    <submittedName>
        <fullName evidence="5">Glycerophosphoryl diester phosphodiesterase</fullName>
    </submittedName>
</protein>
<evidence type="ECO:0000256" key="2">
    <source>
        <dbReference type="ARBA" id="ARBA00022737"/>
    </source>
</evidence>
<proteinExistence type="predicted"/>
<dbReference type="CDD" id="cd08561">
    <property type="entry name" value="GDPD_cytoplasmic_ScUgpQ2_like"/>
    <property type="match status" value="1"/>
</dbReference>
<dbReference type="Pfam" id="PF03160">
    <property type="entry name" value="Calx-beta"/>
    <property type="match status" value="1"/>
</dbReference>
<dbReference type="GO" id="GO:0016020">
    <property type="term" value="C:membrane"/>
    <property type="evidence" value="ECO:0007669"/>
    <property type="project" value="InterPro"/>
</dbReference>
<gene>
    <name evidence="5" type="ORF">C8D93_10311</name>
</gene>
<evidence type="ECO:0000259" key="4">
    <source>
        <dbReference type="PROSITE" id="PS51704"/>
    </source>
</evidence>
<evidence type="ECO:0000313" key="5">
    <source>
        <dbReference type="EMBL" id="PXV69438.1"/>
    </source>
</evidence>
<comment type="caution">
    <text evidence="5">The sequence shown here is derived from an EMBL/GenBank/DDBJ whole genome shotgun (WGS) entry which is preliminary data.</text>
</comment>
<dbReference type="AlphaFoldDB" id="A0A318EFX2"/>
<dbReference type="PANTHER" id="PTHR46211">
    <property type="entry name" value="GLYCEROPHOSPHORYL DIESTER PHOSPHODIESTERASE"/>
    <property type="match status" value="1"/>
</dbReference>
<dbReference type="InterPro" id="IPR038081">
    <property type="entry name" value="CalX-like_sf"/>
</dbReference>
<keyword evidence="1" id="KW-0732">Signal</keyword>
<evidence type="ECO:0000256" key="1">
    <source>
        <dbReference type="ARBA" id="ARBA00022729"/>
    </source>
</evidence>
<evidence type="ECO:0000256" key="3">
    <source>
        <dbReference type="ARBA" id="ARBA00022837"/>
    </source>
</evidence>
<organism evidence="5 6">
    <name type="scientific">Sinimarinibacterium flocculans</name>
    <dbReference type="NCBI Taxonomy" id="985250"/>
    <lineage>
        <taxon>Bacteria</taxon>
        <taxon>Pseudomonadati</taxon>
        <taxon>Pseudomonadota</taxon>
        <taxon>Gammaproteobacteria</taxon>
        <taxon>Nevskiales</taxon>
        <taxon>Nevskiaceae</taxon>
        <taxon>Sinimarinibacterium</taxon>
    </lineage>
</organism>
<dbReference type="InterPro" id="IPR017946">
    <property type="entry name" value="PLC-like_Pdiesterase_TIM-brl"/>
</dbReference>
<dbReference type="Pfam" id="PF03009">
    <property type="entry name" value="GDPD"/>
    <property type="match status" value="1"/>
</dbReference>
<dbReference type="PROSITE" id="PS51257">
    <property type="entry name" value="PROKAR_LIPOPROTEIN"/>
    <property type="match status" value="1"/>
</dbReference>
<accession>A0A318EFX2</accession>
<feature type="domain" description="GP-PDE" evidence="4">
    <location>
        <begin position="157"/>
        <end position="440"/>
    </location>
</feature>
<dbReference type="GO" id="GO:0006629">
    <property type="term" value="P:lipid metabolic process"/>
    <property type="evidence" value="ECO:0007669"/>
    <property type="project" value="InterPro"/>
</dbReference>
<dbReference type="PANTHER" id="PTHR46211:SF14">
    <property type="entry name" value="GLYCEROPHOSPHODIESTER PHOSPHODIESTERASE"/>
    <property type="match status" value="1"/>
</dbReference>
<dbReference type="GO" id="GO:0008081">
    <property type="term" value="F:phosphoric diester hydrolase activity"/>
    <property type="evidence" value="ECO:0007669"/>
    <property type="project" value="InterPro"/>
</dbReference>
<dbReference type="PROSITE" id="PS50007">
    <property type="entry name" value="PIPLC_X_DOMAIN"/>
    <property type="match status" value="1"/>
</dbReference>
<evidence type="ECO:0000313" key="6">
    <source>
        <dbReference type="Proteomes" id="UP000248330"/>
    </source>
</evidence>
<dbReference type="Gene3D" id="3.20.20.190">
    <property type="entry name" value="Phosphatidylinositol (PI) phosphodiesterase"/>
    <property type="match status" value="1"/>
</dbReference>
<keyword evidence="3" id="KW-0106">Calcium</keyword>
<dbReference type="Gene3D" id="2.60.40.2030">
    <property type="match status" value="1"/>
</dbReference>
<dbReference type="InterPro" id="IPR030395">
    <property type="entry name" value="GP_PDE_dom"/>
</dbReference>
<keyword evidence="6" id="KW-1185">Reference proteome</keyword>
<dbReference type="SMART" id="SM00237">
    <property type="entry name" value="Calx_beta"/>
    <property type="match status" value="1"/>
</dbReference>
<dbReference type="SUPFAM" id="SSF51695">
    <property type="entry name" value="PLC-like phosphodiesterases"/>
    <property type="match status" value="1"/>
</dbReference>
<dbReference type="Proteomes" id="UP000248330">
    <property type="component" value="Unassembled WGS sequence"/>
</dbReference>
<name>A0A318EFX2_9GAMM</name>
<sequence>MSMSRGALLGAALMLSACGDGGSGSALSEATLHVFDAAAPEGSAGEPGVLRFDVVRSGTADGLAEVAWSTRDLDALAGQHYVAQSGTLAFAAGQRVRSIGITLIGDDADAPARRFAVDLHDARGAAITDGSAQGIIANDDMPCLLPPTENPWLERRPIGFAHRGGVREFPENTLYAYRESARLGADVLEMDVYATADGELVVLHDTTVDRTTNGSGTVESMTLAELQALDAAYWFVPGQGTPHDAADSAYAFRGIATGERAPPPGYRAEDFRIPTLEEALRAFPDHLLNVELKPSVSGTGSYEAQVASLLLRYGRATDVMVASFLDHTATLFKLSAPCVSTSVPTVQVAALLLTSSGPLPMLPLAIHQAFQVPRSTASIGQIPEPIELTVLSEDFVDDAHAAGLAVHAWTIDDCDEMVELLQMGVDGIMSDRPARMIEVLQQPENEWSCDDVE</sequence>
<keyword evidence="2" id="KW-0677">Repeat</keyword>
<dbReference type="OrthoDB" id="9795622at2"/>
<dbReference type="SUPFAM" id="SSF141072">
    <property type="entry name" value="CalX-like"/>
    <property type="match status" value="1"/>
</dbReference>
<reference evidence="5 6" key="1">
    <citation type="submission" date="2018-04" db="EMBL/GenBank/DDBJ databases">
        <title>Genomic Encyclopedia of Type Strains, Phase IV (KMG-IV): sequencing the most valuable type-strain genomes for metagenomic binning, comparative biology and taxonomic classification.</title>
        <authorList>
            <person name="Goeker M."/>
        </authorList>
    </citation>
    <scope>NUCLEOTIDE SEQUENCE [LARGE SCALE GENOMIC DNA]</scope>
    <source>
        <strain evidence="5 6">DSM 104150</strain>
    </source>
</reference>
<dbReference type="EMBL" id="QICN01000003">
    <property type="protein sequence ID" value="PXV69438.1"/>
    <property type="molecule type" value="Genomic_DNA"/>
</dbReference>
<dbReference type="PROSITE" id="PS51704">
    <property type="entry name" value="GP_PDE"/>
    <property type="match status" value="1"/>
</dbReference>